<dbReference type="PROSITE" id="PS51409">
    <property type="entry name" value="ARGINASE_2"/>
    <property type="match status" value="1"/>
</dbReference>
<comment type="catalytic activity">
    <reaction evidence="4">
        <text>L-arginine + H2O = urea + L-ornithine</text>
        <dbReference type="Rhea" id="RHEA:20569"/>
        <dbReference type="ChEBI" id="CHEBI:15377"/>
        <dbReference type="ChEBI" id="CHEBI:16199"/>
        <dbReference type="ChEBI" id="CHEBI:32682"/>
        <dbReference type="ChEBI" id="CHEBI:46911"/>
        <dbReference type="EC" id="3.5.3.1"/>
    </reaction>
</comment>
<evidence type="ECO:0000256" key="3">
    <source>
        <dbReference type="ARBA" id="ARBA00023211"/>
    </source>
</evidence>
<dbReference type="EMBL" id="CAADFE010000005">
    <property type="protein sequence ID" value="VFJ63915.1"/>
    <property type="molecule type" value="Genomic_DNA"/>
</dbReference>
<accession>A0A450TB17</accession>
<dbReference type="PANTHER" id="PTHR43782">
    <property type="entry name" value="ARGINASE"/>
    <property type="match status" value="1"/>
</dbReference>
<sequence>MANEALDRLSHLSCLHVSFDMDFLDPTEAPGVGTPSPGGLTYREAHLLMEIIADGACVGSVDVVEINPILDQRNHTSEVATSLIASLLGKRRGG</sequence>
<dbReference type="InterPro" id="IPR006035">
    <property type="entry name" value="Ureohydrolase"/>
</dbReference>
<evidence type="ECO:0000256" key="1">
    <source>
        <dbReference type="ARBA" id="ARBA00022723"/>
    </source>
</evidence>
<evidence type="ECO:0000313" key="7">
    <source>
        <dbReference type="EMBL" id="VFJ63915.1"/>
    </source>
</evidence>
<comment type="similarity">
    <text evidence="5 6">Belongs to the arginase family.</text>
</comment>
<evidence type="ECO:0000256" key="6">
    <source>
        <dbReference type="RuleBase" id="RU003684"/>
    </source>
</evidence>
<dbReference type="InterPro" id="IPR023696">
    <property type="entry name" value="Ureohydrolase_dom_sf"/>
</dbReference>
<keyword evidence="1" id="KW-0479">Metal-binding</keyword>
<dbReference type="GO" id="GO:0030145">
    <property type="term" value="F:manganese ion binding"/>
    <property type="evidence" value="ECO:0007669"/>
    <property type="project" value="TreeGrafter"/>
</dbReference>
<dbReference type="GO" id="GO:0005737">
    <property type="term" value="C:cytoplasm"/>
    <property type="evidence" value="ECO:0007669"/>
    <property type="project" value="TreeGrafter"/>
</dbReference>
<dbReference type="AlphaFoldDB" id="A0A450TB17"/>
<keyword evidence="3" id="KW-0464">Manganese</keyword>
<dbReference type="PRINTS" id="PR00116">
    <property type="entry name" value="ARGINASE"/>
</dbReference>
<reference evidence="7" key="1">
    <citation type="submission" date="2019-02" db="EMBL/GenBank/DDBJ databases">
        <authorList>
            <person name="Gruber-Vodicka R. H."/>
            <person name="Seah K. B. B."/>
        </authorList>
    </citation>
    <scope>NUCLEOTIDE SEQUENCE</scope>
    <source>
        <strain evidence="7">BECK_BZ131</strain>
    </source>
</reference>
<dbReference type="PROSITE" id="PS01053">
    <property type="entry name" value="ARGINASE_1"/>
    <property type="match status" value="1"/>
</dbReference>
<organism evidence="7">
    <name type="scientific">Candidatus Kentrum sp. FW</name>
    <dbReference type="NCBI Taxonomy" id="2126338"/>
    <lineage>
        <taxon>Bacteria</taxon>
        <taxon>Pseudomonadati</taxon>
        <taxon>Pseudomonadota</taxon>
        <taxon>Gammaproteobacteria</taxon>
        <taxon>Candidatus Kentrum</taxon>
    </lineage>
</organism>
<dbReference type="GO" id="GO:0004053">
    <property type="term" value="F:arginase activity"/>
    <property type="evidence" value="ECO:0007669"/>
    <property type="project" value="UniProtKB-EC"/>
</dbReference>
<evidence type="ECO:0000256" key="4">
    <source>
        <dbReference type="ARBA" id="ARBA00047391"/>
    </source>
</evidence>
<dbReference type="InterPro" id="IPR020855">
    <property type="entry name" value="Ureohydrolase_Mn_BS"/>
</dbReference>
<keyword evidence="2 6" id="KW-0378">Hydrolase</keyword>
<gene>
    <name evidence="7" type="ORF">BECKFW1821C_GA0114237_10056</name>
</gene>
<evidence type="ECO:0000256" key="2">
    <source>
        <dbReference type="ARBA" id="ARBA00022801"/>
    </source>
</evidence>
<name>A0A450TB17_9GAMM</name>
<protein>
    <submittedName>
        <fullName evidence="7">Arginase</fullName>
    </submittedName>
</protein>
<evidence type="ECO:0000256" key="5">
    <source>
        <dbReference type="PROSITE-ProRule" id="PRU00742"/>
    </source>
</evidence>
<dbReference type="Pfam" id="PF00491">
    <property type="entry name" value="Arginase"/>
    <property type="match status" value="1"/>
</dbReference>
<proteinExistence type="inferred from homology"/>
<dbReference type="Gene3D" id="3.40.800.10">
    <property type="entry name" value="Ureohydrolase domain"/>
    <property type="match status" value="1"/>
</dbReference>
<dbReference type="PANTHER" id="PTHR43782:SF3">
    <property type="entry name" value="ARGINASE"/>
    <property type="match status" value="1"/>
</dbReference>
<dbReference type="SUPFAM" id="SSF52768">
    <property type="entry name" value="Arginase/deacetylase"/>
    <property type="match status" value="1"/>
</dbReference>